<dbReference type="OrthoDB" id="9784272at2"/>
<evidence type="ECO:0000256" key="2">
    <source>
        <dbReference type="ARBA" id="ARBA00023015"/>
    </source>
</evidence>
<dbReference type="EMBL" id="FQUZ01000004">
    <property type="protein sequence ID" value="SHE55229.1"/>
    <property type="molecule type" value="Genomic_DNA"/>
</dbReference>
<dbReference type="SUPFAM" id="SSF88946">
    <property type="entry name" value="Sigma2 domain of RNA polymerase sigma factors"/>
    <property type="match status" value="1"/>
</dbReference>
<dbReference type="InterPro" id="IPR013325">
    <property type="entry name" value="RNA_pol_sigma_r2"/>
</dbReference>
<dbReference type="CDD" id="cd06171">
    <property type="entry name" value="Sigma70_r4"/>
    <property type="match status" value="1"/>
</dbReference>
<dbReference type="GO" id="GO:0003677">
    <property type="term" value="F:DNA binding"/>
    <property type="evidence" value="ECO:0007669"/>
    <property type="project" value="InterPro"/>
</dbReference>
<dbReference type="Pfam" id="PF04542">
    <property type="entry name" value="Sigma70_r2"/>
    <property type="match status" value="1"/>
</dbReference>
<dbReference type="NCBIfam" id="TIGR02937">
    <property type="entry name" value="sigma70-ECF"/>
    <property type="match status" value="1"/>
</dbReference>
<dbReference type="SUPFAM" id="SSF88659">
    <property type="entry name" value="Sigma3 and sigma4 domains of RNA polymerase sigma factors"/>
    <property type="match status" value="1"/>
</dbReference>
<dbReference type="InterPro" id="IPR013324">
    <property type="entry name" value="RNA_pol_sigma_r3/r4-like"/>
</dbReference>
<protein>
    <submittedName>
        <fullName evidence="7">RNA polymerase sigma-70 factor, ECF subfamily</fullName>
    </submittedName>
</protein>
<evidence type="ECO:0000259" key="5">
    <source>
        <dbReference type="Pfam" id="PF04542"/>
    </source>
</evidence>
<gene>
    <name evidence="7" type="ORF">SAMN02745117_00458</name>
</gene>
<evidence type="ECO:0000313" key="8">
    <source>
        <dbReference type="Proteomes" id="UP000184327"/>
    </source>
</evidence>
<organism evidence="7 8">
    <name type="scientific">Lampropedia hyalina DSM 16112</name>
    <dbReference type="NCBI Taxonomy" id="1122156"/>
    <lineage>
        <taxon>Bacteria</taxon>
        <taxon>Pseudomonadati</taxon>
        <taxon>Pseudomonadota</taxon>
        <taxon>Betaproteobacteria</taxon>
        <taxon>Burkholderiales</taxon>
        <taxon>Comamonadaceae</taxon>
        <taxon>Lampropedia</taxon>
    </lineage>
</organism>
<dbReference type="Pfam" id="PF08281">
    <property type="entry name" value="Sigma70_r4_2"/>
    <property type="match status" value="1"/>
</dbReference>
<dbReference type="GO" id="GO:0006352">
    <property type="term" value="P:DNA-templated transcription initiation"/>
    <property type="evidence" value="ECO:0007669"/>
    <property type="project" value="InterPro"/>
</dbReference>
<dbReference type="PANTHER" id="PTHR43133">
    <property type="entry name" value="RNA POLYMERASE ECF-TYPE SIGMA FACTO"/>
    <property type="match status" value="1"/>
</dbReference>
<keyword evidence="2" id="KW-0805">Transcription regulation</keyword>
<dbReference type="InterPro" id="IPR013249">
    <property type="entry name" value="RNA_pol_sigma70_r4_t2"/>
</dbReference>
<evidence type="ECO:0000256" key="1">
    <source>
        <dbReference type="ARBA" id="ARBA00010641"/>
    </source>
</evidence>
<evidence type="ECO:0000256" key="4">
    <source>
        <dbReference type="ARBA" id="ARBA00023163"/>
    </source>
</evidence>
<dbReference type="Proteomes" id="UP000184327">
    <property type="component" value="Unassembled WGS sequence"/>
</dbReference>
<feature type="domain" description="RNA polymerase sigma-70 region 2" evidence="5">
    <location>
        <begin position="25"/>
        <end position="90"/>
    </location>
</feature>
<dbReference type="InterPro" id="IPR007627">
    <property type="entry name" value="RNA_pol_sigma70_r2"/>
</dbReference>
<dbReference type="InterPro" id="IPR036388">
    <property type="entry name" value="WH-like_DNA-bd_sf"/>
</dbReference>
<evidence type="ECO:0000259" key="6">
    <source>
        <dbReference type="Pfam" id="PF08281"/>
    </source>
</evidence>
<dbReference type="STRING" id="1122156.SAMN02745117_00458"/>
<accession>A0A1M4UEN2</accession>
<evidence type="ECO:0000256" key="3">
    <source>
        <dbReference type="ARBA" id="ARBA00023082"/>
    </source>
</evidence>
<sequence length="183" mass="21046">MASGVLAQARFKEISMSQESSHTVFLRYRQELLAWLTQQMQEADQARDVVQELYLRYVDHAAAHPVENPRAYLFQMARNILVDMARQQQSRQTDPFTHEEMDAIGMVDPNPGPEQIAAGKQRLRLLVACLAELPELTQQIFILNRVHEMSYREVAEQLGISVSSVQKHLAKALRHVMDHMKTH</sequence>
<dbReference type="AlphaFoldDB" id="A0A1M4UEN2"/>
<feature type="domain" description="RNA polymerase sigma factor 70 region 4 type 2" evidence="6">
    <location>
        <begin position="124"/>
        <end position="175"/>
    </location>
</feature>
<name>A0A1M4UEN2_9BURK</name>
<dbReference type="Gene3D" id="1.10.1740.10">
    <property type="match status" value="1"/>
</dbReference>
<dbReference type="GO" id="GO:0016987">
    <property type="term" value="F:sigma factor activity"/>
    <property type="evidence" value="ECO:0007669"/>
    <property type="project" value="UniProtKB-KW"/>
</dbReference>
<keyword evidence="4" id="KW-0804">Transcription</keyword>
<dbReference type="Gene3D" id="1.10.10.10">
    <property type="entry name" value="Winged helix-like DNA-binding domain superfamily/Winged helix DNA-binding domain"/>
    <property type="match status" value="1"/>
</dbReference>
<dbReference type="InterPro" id="IPR014284">
    <property type="entry name" value="RNA_pol_sigma-70_dom"/>
</dbReference>
<dbReference type="InterPro" id="IPR039425">
    <property type="entry name" value="RNA_pol_sigma-70-like"/>
</dbReference>
<evidence type="ECO:0000313" key="7">
    <source>
        <dbReference type="EMBL" id="SHE55229.1"/>
    </source>
</evidence>
<keyword evidence="8" id="KW-1185">Reference proteome</keyword>
<proteinExistence type="inferred from homology"/>
<dbReference type="PANTHER" id="PTHR43133:SF63">
    <property type="entry name" value="RNA POLYMERASE SIGMA FACTOR FECI-RELATED"/>
    <property type="match status" value="1"/>
</dbReference>
<reference evidence="7 8" key="1">
    <citation type="submission" date="2016-11" db="EMBL/GenBank/DDBJ databases">
        <authorList>
            <person name="Jaros S."/>
            <person name="Januszkiewicz K."/>
            <person name="Wedrychowicz H."/>
        </authorList>
    </citation>
    <scope>NUCLEOTIDE SEQUENCE [LARGE SCALE GENOMIC DNA]</scope>
    <source>
        <strain evidence="7 8">DSM 16112</strain>
    </source>
</reference>
<comment type="similarity">
    <text evidence="1">Belongs to the sigma-70 factor family. ECF subfamily.</text>
</comment>
<keyword evidence="3" id="KW-0731">Sigma factor</keyword>